<feature type="compositionally biased region" description="Gly residues" evidence="1">
    <location>
        <begin position="213"/>
        <end position="227"/>
    </location>
</feature>
<dbReference type="InterPro" id="IPR028095">
    <property type="entry name" value="Mso1_N_dom"/>
</dbReference>
<evidence type="ECO:0000259" key="2">
    <source>
        <dbReference type="Pfam" id="PF14475"/>
    </source>
</evidence>
<dbReference type="AlphaFoldDB" id="A0AA40FB30"/>
<comment type="caution">
    <text evidence="3">The sequence shown here is derived from an EMBL/GenBank/DDBJ whole genome shotgun (WGS) entry which is preliminary data.</text>
</comment>
<keyword evidence="4" id="KW-1185">Reference proteome</keyword>
<feature type="region of interest" description="Disordered" evidence="1">
    <location>
        <begin position="77"/>
        <end position="304"/>
    </location>
</feature>
<evidence type="ECO:0000256" key="1">
    <source>
        <dbReference type="SAM" id="MobiDB-lite"/>
    </source>
</evidence>
<organism evidence="3 4">
    <name type="scientific">Schizothecium vesticola</name>
    <dbReference type="NCBI Taxonomy" id="314040"/>
    <lineage>
        <taxon>Eukaryota</taxon>
        <taxon>Fungi</taxon>
        <taxon>Dikarya</taxon>
        <taxon>Ascomycota</taxon>
        <taxon>Pezizomycotina</taxon>
        <taxon>Sordariomycetes</taxon>
        <taxon>Sordariomycetidae</taxon>
        <taxon>Sordariales</taxon>
        <taxon>Schizotheciaceae</taxon>
        <taxon>Schizothecium</taxon>
    </lineage>
</organism>
<feature type="compositionally biased region" description="Polar residues" evidence="1">
    <location>
        <begin position="100"/>
        <end position="115"/>
    </location>
</feature>
<name>A0AA40FB30_9PEZI</name>
<evidence type="ECO:0000313" key="3">
    <source>
        <dbReference type="EMBL" id="KAK0754518.1"/>
    </source>
</evidence>
<feature type="domain" description="Mso1 N-terminal" evidence="2">
    <location>
        <begin position="17"/>
        <end position="56"/>
    </location>
</feature>
<accession>A0AA40FB30</accession>
<sequence length="304" mass="31245">MSWYNNILTNASTNITKLQRTYFAGDADGDTEDDTHVCRVLRSYYTEKGQAFPGWLPPDPKAPPPVQPVYAQQNQVGSRYGGLSNPQHGGGAAPAAGSGRLQSLWDNNSSQQPAQPASLRQGRANPFAPRGGREEAVQSRPLPSQRGGSYQQTGAAYGRNETTTPPGPTTTGGGSAQDKLKQRLWGGSKTTSPAGSGGPFQPPSQPQQPQGGSRRGGSGSGGGGGGNYEDRFAPPGAYDRGSDKPVMSANAPWAGGDMDYYSGGPDLSSGSGSGGGGGSSGRNRPAGLPSGPRRGGLPSGPRMR</sequence>
<dbReference type="Pfam" id="PF14475">
    <property type="entry name" value="Mso1_Sec1_bdg"/>
    <property type="match status" value="1"/>
</dbReference>
<reference evidence="3" key="1">
    <citation type="submission" date="2023-06" db="EMBL/GenBank/DDBJ databases">
        <title>Genome-scale phylogeny and comparative genomics of the fungal order Sordariales.</title>
        <authorList>
            <consortium name="Lawrence Berkeley National Laboratory"/>
            <person name="Hensen N."/>
            <person name="Bonometti L."/>
            <person name="Westerberg I."/>
            <person name="Brannstrom I.O."/>
            <person name="Guillou S."/>
            <person name="Cros-Aarteil S."/>
            <person name="Calhoun S."/>
            <person name="Haridas S."/>
            <person name="Kuo A."/>
            <person name="Mondo S."/>
            <person name="Pangilinan J."/>
            <person name="Riley R."/>
            <person name="LaButti K."/>
            <person name="Andreopoulos B."/>
            <person name="Lipzen A."/>
            <person name="Chen C."/>
            <person name="Yanf M."/>
            <person name="Daum C."/>
            <person name="Ng V."/>
            <person name="Clum A."/>
            <person name="Steindorff A."/>
            <person name="Ohm R."/>
            <person name="Martin F."/>
            <person name="Silar P."/>
            <person name="Natvig D."/>
            <person name="Lalanne C."/>
            <person name="Gautier V."/>
            <person name="Ament-velasquez S.L."/>
            <person name="Kruys A."/>
            <person name="Hutchinson M.I."/>
            <person name="Powell A.J."/>
            <person name="Barry K."/>
            <person name="Miller A.N."/>
            <person name="Grigoriev I.V."/>
            <person name="Debuchy R."/>
            <person name="Gladieux P."/>
            <person name="Thoren M.H."/>
            <person name="Johannesson H."/>
        </authorList>
    </citation>
    <scope>NUCLEOTIDE SEQUENCE</scope>
    <source>
        <strain evidence="3">SMH3187-1</strain>
    </source>
</reference>
<feature type="compositionally biased region" description="Gly residues" evidence="1">
    <location>
        <begin position="271"/>
        <end position="280"/>
    </location>
</feature>
<dbReference type="EMBL" id="JAUKUD010000001">
    <property type="protein sequence ID" value="KAK0754518.1"/>
    <property type="molecule type" value="Genomic_DNA"/>
</dbReference>
<evidence type="ECO:0000313" key="4">
    <source>
        <dbReference type="Proteomes" id="UP001172155"/>
    </source>
</evidence>
<dbReference type="Proteomes" id="UP001172155">
    <property type="component" value="Unassembled WGS sequence"/>
</dbReference>
<gene>
    <name evidence="3" type="ORF">B0T18DRAFT_399325</name>
</gene>
<protein>
    <submittedName>
        <fullName evidence="3">Sec1-binding region of Mso1-domain-containing protein</fullName>
    </submittedName>
</protein>
<proteinExistence type="predicted"/>